<sequence>MTSLTLPHEEGKESKNILIFSTAYHPHIGGAEIAIAEITKRLSSDYNFTLLTYRFRKTDLPYEVIGKLEVRRLGHGTILDRLFLFPYLAFFSALKIVREKKIDLMWVVMVSYAGIGAYFLKLIKPKIPFLLTLQEGDPEEHLQFGKLGMLGFWWKRLVTRADYIQAISTYLADYALKAGAKNKIAIVPNGVEIAKFNAKIAKSQTKTAKEISYDSHTVSRVSHYTVITTSRLVNKNGIDILIRAARELKFQIPNSKFQIRIVGGGPLELQLKSLANKLQVEDVIEFAGSVPNNRIYEELAKADIFVRPSRSEGLGSSFLEAMAAGLPVIGTNVGGIPDFLANEQTGLFTKIDDPKDLAEQIRKLGQDQNLRKRIIDNGRKLVQDRYSWDAIASQMKTIFEELL</sequence>
<dbReference type="Pfam" id="PF00534">
    <property type="entry name" value="Glycos_transf_1"/>
    <property type="match status" value="1"/>
</dbReference>
<dbReference type="STRING" id="1817822.A2826_02795"/>
<name>A0A1F5NRR2_9BACT</name>
<dbReference type="AlphaFoldDB" id="A0A1F5NRR2"/>
<protein>
    <recommendedName>
        <fullName evidence="5">Glycosyl transferase family 1 domain-containing protein</fullName>
    </recommendedName>
</protein>
<dbReference type="Proteomes" id="UP000177912">
    <property type="component" value="Unassembled WGS sequence"/>
</dbReference>
<evidence type="ECO:0000313" key="4">
    <source>
        <dbReference type="Proteomes" id="UP000177912"/>
    </source>
</evidence>
<reference evidence="3 4" key="1">
    <citation type="journal article" date="2016" name="Nat. Commun.">
        <title>Thousands of microbial genomes shed light on interconnected biogeochemical processes in an aquifer system.</title>
        <authorList>
            <person name="Anantharaman K."/>
            <person name="Brown C.T."/>
            <person name="Hug L.A."/>
            <person name="Sharon I."/>
            <person name="Castelle C.J."/>
            <person name="Probst A.J."/>
            <person name="Thomas B.C."/>
            <person name="Singh A."/>
            <person name="Wilkins M.J."/>
            <person name="Karaoz U."/>
            <person name="Brodie E.L."/>
            <person name="Williams K.H."/>
            <person name="Hubbard S.S."/>
            <person name="Banfield J.F."/>
        </authorList>
    </citation>
    <scope>NUCLEOTIDE SEQUENCE [LARGE SCALE GENOMIC DNA]</scope>
</reference>
<dbReference type="InterPro" id="IPR050194">
    <property type="entry name" value="Glycosyltransferase_grp1"/>
</dbReference>
<evidence type="ECO:0000313" key="3">
    <source>
        <dbReference type="EMBL" id="OGE80359.1"/>
    </source>
</evidence>
<feature type="domain" description="Glycosyl transferase family 1" evidence="1">
    <location>
        <begin position="224"/>
        <end position="380"/>
    </location>
</feature>
<evidence type="ECO:0000259" key="2">
    <source>
        <dbReference type="Pfam" id="PF13439"/>
    </source>
</evidence>
<dbReference type="InterPro" id="IPR028098">
    <property type="entry name" value="Glyco_trans_4-like_N"/>
</dbReference>
<dbReference type="Gene3D" id="3.40.50.2000">
    <property type="entry name" value="Glycogen Phosphorylase B"/>
    <property type="match status" value="2"/>
</dbReference>
<dbReference type="Pfam" id="PF13439">
    <property type="entry name" value="Glyco_transf_4"/>
    <property type="match status" value="1"/>
</dbReference>
<feature type="domain" description="Glycosyltransferase subfamily 4-like N-terminal" evidence="2">
    <location>
        <begin position="28"/>
        <end position="194"/>
    </location>
</feature>
<dbReference type="EMBL" id="MFEI01000034">
    <property type="protein sequence ID" value="OGE80359.1"/>
    <property type="molecule type" value="Genomic_DNA"/>
</dbReference>
<dbReference type="GO" id="GO:0016757">
    <property type="term" value="F:glycosyltransferase activity"/>
    <property type="evidence" value="ECO:0007669"/>
    <property type="project" value="InterPro"/>
</dbReference>
<dbReference type="CDD" id="cd03801">
    <property type="entry name" value="GT4_PimA-like"/>
    <property type="match status" value="1"/>
</dbReference>
<dbReference type="PANTHER" id="PTHR45947">
    <property type="entry name" value="SULFOQUINOVOSYL TRANSFERASE SQD2"/>
    <property type="match status" value="1"/>
</dbReference>
<evidence type="ECO:0000259" key="1">
    <source>
        <dbReference type="Pfam" id="PF00534"/>
    </source>
</evidence>
<comment type="caution">
    <text evidence="3">The sequence shown here is derived from an EMBL/GenBank/DDBJ whole genome shotgun (WGS) entry which is preliminary data.</text>
</comment>
<proteinExistence type="predicted"/>
<evidence type="ECO:0008006" key="5">
    <source>
        <dbReference type="Google" id="ProtNLM"/>
    </source>
</evidence>
<accession>A0A1F5NRR2</accession>
<dbReference type="InterPro" id="IPR001296">
    <property type="entry name" value="Glyco_trans_1"/>
</dbReference>
<gene>
    <name evidence="3" type="ORF">A2826_02795</name>
</gene>
<dbReference type="PANTHER" id="PTHR45947:SF14">
    <property type="entry name" value="SLL1723 PROTEIN"/>
    <property type="match status" value="1"/>
</dbReference>
<dbReference type="SUPFAM" id="SSF53756">
    <property type="entry name" value="UDP-Glycosyltransferase/glycogen phosphorylase"/>
    <property type="match status" value="1"/>
</dbReference>
<organism evidence="3 4">
    <name type="scientific">Candidatus Doudnabacteria bacterium RIFCSPHIGHO2_01_FULL_43_23</name>
    <dbReference type="NCBI Taxonomy" id="1817822"/>
    <lineage>
        <taxon>Bacteria</taxon>
        <taxon>Candidatus Doudnaibacteriota</taxon>
    </lineage>
</organism>